<evidence type="ECO:0000313" key="1">
    <source>
        <dbReference type="EMBL" id="KAK7061381.1"/>
    </source>
</evidence>
<evidence type="ECO:0000313" key="2">
    <source>
        <dbReference type="Proteomes" id="UP001362999"/>
    </source>
</evidence>
<protein>
    <submittedName>
        <fullName evidence="1">Uncharacterized protein</fullName>
    </submittedName>
</protein>
<reference evidence="1 2" key="1">
    <citation type="journal article" date="2024" name="J Genomics">
        <title>Draft genome sequencing and assembly of Favolaschia claudopus CIRM-BRFM 2984 isolated from oak limbs.</title>
        <authorList>
            <person name="Navarro D."/>
            <person name="Drula E."/>
            <person name="Chaduli D."/>
            <person name="Cazenave R."/>
            <person name="Ahrendt S."/>
            <person name="Wang J."/>
            <person name="Lipzen A."/>
            <person name="Daum C."/>
            <person name="Barry K."/>
            <person name="Grigoriev I.V."/>
            <person name="Favel A."/>
            <person name="Rosso M.N."/>
            <person name="Martin F."/>
        </authorList>
    </citation>
    <scope>NUCLEOTIDE SEQUENCE [LARGE SCALE GENOMIC DNA]</scope>
    <source>
        <strain evidence="1 2">CIRM-BRFM 2984</strain>
    </source>
</reference>
<dbReference type="EMBL" id="JAWWNJ010000002">
    <property type="protein sequence ID" value="KAK7061381.1"/>
    <property type="molecule type" value="Genomic_DNA"/>
</dbReference>
<accession>A0AAW0E813</accession>
<dbReference type="Proteomes" id="UP001362999">
    <property type="component" value="Unassembled WGS sequence"/>
</dbReference>
<name>A0AAW0E813_9AGAR</name>
<gene>
    <name evidence="1" type="ORF">R3P38DRAFT_2494779</name>
</gene>
<dbReference type="AlphaFoldDB" id="A0AAW0E813"/>
<dbReference type="Gene3D" id="3.30.559.10">
    <property type="entry name" value="Chloramphenicol acetyltransferase-like domain"/>
    <property type="match status" value="2"/>
</dbReference>
<sequence length="483" mass="53539">MSSAPAESQPVPSPPFTRSSHYPLLPFDTVFEKSTFVTGWLVQGTIDANALSAALRRVTEKWRVLAGRLEMDPQDPQSRSWLLKVPLDPLPDDYTTFFLTESTSNVPLSSYITLPLQTTSQALPQALFLHPSTPRLNADWITKRYPLTCWHVTYFPSTSAEKLPYSCIGFARSHGIFDGVGAASIMRALVAEMRGEEWDVPPLPADGAQPNPIQQVLSNKSEGTTNLPPPCYSALGFKGVLWLASWHLRERYWRGALHRIFAIPQKSMSFLVDGVKAEVRHENPNVEVTTGDVLTAWCMKVIYKAGTAPDTVVHCSNIASFRDIITEVGGESMEHYLHNAWIPLPYPTLRVKELNSLTIPEFALALCQARHKLTIAHVLSSNHYLSNNAFSMPVHPESQETLTLSNVSASRILESDWSAIGSQGTVCSYRFSATPNNLVIGNRVYFSGRLPDGTTILDVNLSKVRMQNLAKAIEKLKLKVPVG</sequence>
<comment type="caution">
    <text evidence="1">The sequence shown here is derived from an EMBL/GenBank/DDBJ whole genome shotgun (WGS) entry which is preliminary data.</text>
</comment>
<proteinExistence type="predicted"/>
<dbReference type="InterPro" id="IPR023213">
    <property type="entry name" value="CAT-like_dom_sf"/>
</dbReference>
<keyword evidence="2" id="KW-1185">Reference proteome</keyword>
<organism evidence="1 2">
    <name type="scientific">Favolaschia claudopus</name>
    <dbReference type="NCBI Taxonomy" id="2862362"/>
    <lineage>
        <taxon>Eukaryota</taxon>
        <taxon>Fungi</taxon>
        <taxon>Dikarya</taxon>
        <taxon>Basidiomycota</taxon>
        <taxon>Agaricomycotina</taxon>
        <taxon>Agaricomycetes</taxon>
        <taxon>Agaricomycetidae</taxon>
        <taxon>Agaricales</taxon>
        <taxon>Marasmiineae</taxon>
        <taxon>Mycenaceae</taxon>
        <taxon>Favolaschia</taxon>
    </lineage>
</organism>